<protein>
    <submittedName>
        <fullName evidence="12">Sugar transporter, putative</fullName>
        <ecNumber evidence="12">1.3.1.74</ecNumber>
    </submittedName>
</protein>
<dbReference type="Proteomes" id="UP000008311">
    <property type="component" value="Unassembled WGS sequence"/>
</dbReference>
<evidence type="ECO:0000256" key="4">
    <source>
        <dbReference type="ARBA" id="ARBA00022597"/>
    </source>
</evidence>
<dbReference type="PANTHER" id="PTHR23500:SF14">
    <property type="entry name" value="SUGAR TRANSPORT PROTEIN 14"/>
    <property type="match status" value="1"/>
</dbReference>
<dbReference type="PROSITE" id="PS00217">
    <property type="entry name" value="SUGAR_TRANSPORT_2"/>
    <property type="match status" value="1"/>
</dbReference>
<dbReference type="EC" id="1.3.1.74" evidence="12"/>
<dbReference type="InterPro" id="IPR003663">
    <property type="entry name" value="Sugar/inositol_transpt"/>
</dbReference>
<dbReference type="EMBL" id="EQ973810">
    <property type="protein sequence ID" value="EEF45732.1"/>
    <property type="molecule type" value="Genomic_DNA"/>
</dbReference>
<dbReference type="SUPFAM" id="SSF103473">
    <property type="entry name" value="MFS general substrate transporter"/>
    <property type="match status" value="1"/>
</dbReference>
<reference evidence="13" key="1">
    <citation type="journal article" date="2010" name="Nat. Biotechnol.">
        <title>Draft genome sequence of the oilseed species Ricinus communis.</title>
        <authorList>
            <person name="Chan A.P."/>
            <person name="Crabtree J."/>
            <person name="Zhao Q."/>
            <person name="Lorenzi H."/>
            <person name="Orvis J."/>
            <person name="Puiu D."/>
            <person name="Melake-Berhan A."/>
            <person name="Jones K.M."/>
            <person name="Redman J."/>
            <person name="Chen G."/>
            <person name="Cahoon E.B."/>
            <person name="Gedil M."/>
            <person name="Stanke M."/>
            <person name="Haas B.J."/>
            <person name="Wortman J.R."/>
            <person name="Fraser-Liggett C.M."/>
            <person name="Ravel J."/>
            <person name="Rabinowicz P.D."/>
        </authorList>
    </citation>
    <scope>NUCLEOTIDE SEQUENCE [LARGE SCALE GENOMIC DNA]</scope>
    <source>
        <strain evidence="13">cv. Hale</strain>
    </source>
</reference>
<dbReference type="AlphaFoldDB" id="B9RSJ4"/>
<proteinExistence type="inferred from homology"/>
<dbReference type="PROSITE" id="PS00216">
    <property type="entry name" value="SUGAR_TRANSPORT_1"/>
    <property type="match status" value="1"/>
</dbReference>
<feature type="transmembrane region" description="Helical" evidence="10">
    <location>
        <begin position="428"/>
        <end position="448"/>
    </location>
</feature>
<feature type="transmembrane region" description="Helical" evidence="10">
    <location>
        <begin position="84"/>
        <end position="104"/>
    </location>
</feature>
<evidence type="ECO:0000256" key="2">
    <source>
        <dbReference type="ARBA" id="ARBA00010992"/>
    </source>
</evidence>
<evidence type="ECO:0000256" key="5">
    <source>
        <dbReference type="ARBA" id="ARBA00022692"/>
    </source>
</evidence>
<dbReference type="eggNOG" id="KOG0254">
    <property type="taxonomic scope" value="Eukaryota"/>
</dbReference>
<comment type="subcellular location">
    <subcellularLocation>
        <location evidence="1">Membrane</location>
        <topology evidence="1">Multi-pass membrane protein</topology>
    </subcellularLocation>
</comment>
<feature type="domain" description="Major facilitator superfamily (MFS) profile" evidence="11">
    <location>
        <begin position="29"/>
        <end position="479"/>
    </location>
</feature>
<evidence type="ECO:0000256" key="3">
    <source>
        <dbReference type="ARBA" id="ARBA00022448"/>
    </source>
</evidence>
<keyword evidence="5 10" id="KW-0812">Transmembrane</keyword>
<dbReference type="InParanoid" id="B9RSJ4"/>
<evidence type="ECO:0000313" key="12">
    <source>
        <dbReference type="EMBL" id="EEF45732.1"/>
    </source>
</evidence>
<dbReference type="InterPro" id="IPR005829">
    <property type="entry name" value="Sugar_transporter_CS"/>
</dbReference>
<evidence type="ECO:0000256" key="7">
    <source>
        <dbReference type="ARBA" id="ARBA00022989"/>
    </source>
</evidence>
<feature type="transmembrane region" description="Helical" evidence="10">
    <location>
        <begin position="387"/>
        <end position="407"/>
    </location>
</feature>
<dbReference type="InterPro" id="IPR005828">
    <property type="entry name" value="MFS_sugar_transport-like"/>
</dbReference>
<feature type="transmembrane region" description="Helical" evidence="10">
    <location>
        <begin position="353"/>
        <end position="375"/>
    </location>
</feature>
<dbReference type="InterPro" id="IPR020846">
    <property type="entry name" value="MFS_dom"/>
</dbReference>
<feature type="transmembrane region" description="Helical" evidence="10">
    <location>
        <begin position="141"/>
        <end position="162"/>
    </location>
</feature>
<keyword evidence="7 10" id="KW-1133">Transmembrane helix</keyword>
<dbReference type="GO" id="GO:0016020">
    <property type="term" value="C:membrane"/>
    <property type="evidence" value="ECO:0007669"/>
    <property type="project" value="UniProtKB-SubCell"/>
</dbReference>
<dbReference type="InterPro" id="IPR036259">
    <property type="entry name" value="MFS_trans_sf"/>
</dbReference>
<evidence type="ECO:0000256" key="8">
    <source>
        <dbReference type="ARBA" id="ARBA00023136"/>
    </source>
</evidence>
<keyword evidence="3 9" id="KW-0813">Transport</keyword>
<dbReference type="PRINTS" id="PR00171">
    <property type="entry name" value="SUGRTRNSPORT"/>
</dbReference>
<keyword evidence="4 12" id="KW-0762">Sugar transport</keyword>
<evidence type="ECO:0000313" key="13">
    <source>
        <dbReference type="Proteomes" id="UP000008311"/>
    </source>
</evidence>
<dbReference type="NCBIfam" id="TIGR00879">
    <property type="entry name" value="SP"/>
    <property type="match status" value="1"/>
</dbReference>
<dbReference type="CDD" id="cd17361">
    <property type="entry name" value="MFS_STP"/>
    <property type="match status" value="1"/>
</dbReference>
<feature type="transmembrane region" description="Helical" evidence="10">
    <location>
        <begin position="22"/>
        <end position="42"/>
    </location>
</feature>
<keyword evidence="13" id="KW-1185">Reference proteome</keyword>
<evidence type="ECO:0000259" key="11">
    <source>
        <dbReference type="PROSITE" id="PS50850"/>
    </source>
</evidence>
<dbReference type="GO" id="GO:0015293">
    <property type="term" value="F:symporter activity"/>
    <property type="evidence" value="ECO:0007669"/>
    <property type="project" value="UniProtKB-KW"/>
</dbReference>
<evidence type="ECO:0000256" key="1">
    <source>
        <dbReference type="ARBA" id="ARBA00004141"/>
    </source>
</evidence>
<comment type="similarity">
    <text evidence="2 9">Belongs to the major facilitator superfamily. Sugar transporter (TC 2.A.1.1) family.</text>
</comment>
<feature type="transmembrane region" description="Helical" evidence="10">
    <location>
        <begin position="325"/>
        <end position="346"/>
    </location>
</feature>
<sequence length="516" mass="57249">MAGGGITNEGPPKRAHLYEYRITSYFIFSCIVASLGGSLFGYDLGVSGGVTSMDEFLKEFFPKVYRRKQQHLHETDYCKYDNQILTLFTSSLYFSAAIISTFGASHVTRNKGRRGSIIVGSISFFVGAVLNAAAVNIYMLIIGRIFLGAGIGFSNQAVPLYLSEMAPAKIRGTVNQLFQLTTVLGILIATGINTGTEKIHPWGWRLSLGLATVPATLMFVGGLFLPETPNSLVEQGKLEEGRRVLEKVRGTRNVDAEFADLVEASNDARAIKHPFRNLLKRKNRPQLILGAIGIPMFQQLTGNNSILFYAPVFFQTLGFGSGASLYSSIITSAGLVLGALMSMWLVDRFGRRAFFLEASFEMFCYMVATGITLALKFGQGKALPKEIGLFLVIILCLFVLAYGRSWGPLGWLVPSELFPLETRSAGQSIVVCVNMIFTALIAQCFLASLCHLRYWIFLLFAALVFFMGVFIYLLLPETKQVPIEEVYLLFQNHWYWKKYVGDEAPGEKREKSETQV</sequence>
<dbReference type="GO" id="GO:0032440">
    <property type="term" value="F:2-alkenal reductase [NAD(P)H] activity"/>
    <property type="evidence" value="ECO:0007669"/>
    <property type="project" value="UniProtKB-EC"/>
</dbReference>
<dbReference type="FunCoup" id="B9RSJ4">
    <property type="interactions" value="100"/>
</dbReference>
<keyword evidence="6" id="KW-0769">Symport</keyword>
<feature type="transmembrane region" description="Helical" evidence="10">
    <location>
        <begin position="174"/>
        <end position="192"/>
    </location>
</feature>
<dbReference type="InterPro" id="IPR044778">
    <property type="entry name" value="MFS_STP/MST-like_plant"/>
</dbReference>
<name>B9RSJ4_RICCO</name>
<dbReference type="FunFam" id="1.20.1250.20:FF:000002">
    <property type="entry name" value="Sugar transport protein 13"/>
    <property type="match status" value="1"/>
</dbReference>
<evidence type="ECO:0000256" key="6">
    <source>
        <dbReference type="ARBA" id="ARBA00022847"/>
    </source>
</evidence>
<feature type="transmembrane region" description="Helical" evidence="10">
    <location>
        <begin position="287"/>
        <end position="313"/>
    </location>
</feature>
<keyword evidence="8 10" id="KW-0472">Membrane</keyword>
<dbReference type="GO" id="GO:0015145">
    <property type="term" value="F:monosaccharide transmembrane transporter activity"/>
    <property type="evidence" value="ECO:0007669"/>
    <property type="project" value="InterPro"/>
</dbReference>
<feature type="transmembrane region" description="Helical" evidence="10">
    <location>
        <begin position="454"/>
        <end position="475"/>
    </location>
</feature>
<evidence type="ECO:0000256" key="10">
    <source>
        <dbReference type="SAM" id="Phobius"/>
    </source>
</evidence>
<feature type="transmembrane region" description="Helical" evidence="10">
    <location>
        <begin position="204"/>
        <end position="225"/>
    </location>
</feature>
<dbReference type="Pfam" id="PF00083">
    <property type="entry name" value="Sugar_tr"/>
    <property type="match status" value="1"/>
</dbReference>
<dbReference type="Gene3D" id="1.20.1250.20">
    <property type="entry name" value="MFS general substrate transporter like domains"/>
    <property type="match status" value="1"/>
</dbReference>
<keyword evidence="12" id="KW-0560">Oxidoreductase</keyword>
<dbReference type="PANTHER" id="PTHR23500">
    <property type="entry name" value="SOLUTE CARRIER FAMILY 2, FACILITATED GLUCOSE TRANSPORTER"/>
    <property type="match status" value="1"/>
</dbReference>
<feature type="transmembrane region" description="Helical" evidence="10">
    <location>
        <begin position="116"/>
        <end position="135"/>
    </location>
</feature>
<gene>
    <name evidence="12" type="ORF">RCOM_1245710</name>
</gene>
<dbReference type="PROSITE" id="PS50850">
    <property type="entry name" value="MFS"/>
    <property type="match status" value="1"/>
</dbReference>
<evidence type="ECO:0000256" key="9">
    <source>
        <dbReference type="RuleBase" id="RU003346"/>
    </source>
</evidence>
<organism evidence="12 13">
    <name type="scientific">Ricinus communis</name>
    <name type="common">Castor bean</name>
    <dbReference type="NCBI Taxonomy" id="3988"/>
    <lineage>
        <taxon>Eukaryota</taxon>
        <taxon>Viridiplantae</taxon>
        <taxon>Streptophyta</taxon>
        <taxon>Embryophyta</taxon>
        <taxon>Tracheophyta</taxon>
        <taxon>Spermatophyta</taxon>
        <taxon>Magnoliopsida</taxon>
        <taxon>eudicotyledons</taxon>
        <taxon>Gunneridae</taxon>
        <taxon>Pentapetalae</taxon>
        <taxon>rosids</taxon>
        <taxon>fabids</taxon>
        <taxon>Malpighiales</taxon>
        <taxon>Euphorbiaceae</taxon>
        <taxon>Acalyphoideae</taxon>
        <taxon>Acalypheae</taxon>
        <taxon>Ricinus</taxon>
    </lineage>
</organism>
<dbReference type="STRING" id="3988.B9RSJ4"/>
<dbReference type="InterPro" id="IPR045262">
    <property type="entry name" value="STP/PLT_plant"/>
</dbReference>
<accession>B9RSJ4</accession>